<dbReference type="SMART" id="SM00255">
    <property type="entry name" value="TIR"/>
    <property type="match status" value="1"/>
</dbReference>
<keyword evidence="17" id="KW-1185">Reference proteome</keyword>
<protein>
    <submittedName>
        <fullName evidence="16">Toll-like receptor 6</fullName>
    </submittedName>
</protein>
<evidence type="ECO:0000313" key="16">
    <source>
        <dbReference type="EMBL" id="KAK0132855.1"/>
    </source>
</evidence>
<dbReference type="SUPFAM" id="SSF52200">
    <property type="entry name" value="Toll/Interleukin receptor TIR domain"/>
    <property type="match status" value="1"/>
</dbReference>
<keyword evidence="11 16" id="KW-0675">Receptor</keyword>
<dbReference type="Gene3D" id="3.80.10.10">
    <property type="entry name" value="Ribonuclease Inhibitor"/>
    <property type="match status" value="1"/>
</dbReference>
<dbReference type="Gene3D" id="3.40.50.10140">
    <property type="entry name" value="Toll/interleukin-1 receptor homology (TIR) domain"/>
    <property type="match status" value="1"/>
</dbReference>
<evidence type="ECO:0000256" key="3">
    <source>
        <dbReference type="ARBA" id="ARBA00022588"/>
    </source>
</evidence>
<dbReference type="Proteomes" id="UP001174136">
    <property type="component" value="Unassembled WGS sequence"/>
</dbReference>
<dbReference type="PRINTS" id="PR00019">
    <property type="entry name" value="LEURICHRPT"/>
</dbReference>
<evidence type="ECO:0000256" key="5">
    <source>
        <dbReference type="ARBA" id="ARBA00022692"/>
    </source>
</evidence>
<dbReference type="GO" id="GO:0045087">
    <property type="term" value="P:innate immune response"/>
    <property type="evidence" value="ECO:0007669"/>
    <property type="project" value="UniProtKB-KW"/>
</dbReference>
<evidence type="ECO:0000313" key="17">
    <source>
        <dbReference type="Proteomes" id="UP001174136"/>
    </source>
</evidence>
<organism evidence="16 17">
    <name type="scientific">Merluccius polli</name>
    <name type="common">Benguela hake</name>
    <name type="synonym">Merluccius cadenati</name>
    <dbReference type="NCBI Taxonomy" id="89951"/>
    <lineage>
        <taxon>Eukaryota</taxon>
        <taxon>Metazoa</taxon>
        <taxon>Chordata</taxon>
        <taxon>Craniata</taxon>
        <taxon>Vertebrata</taxon>
        <taxon>Euteleostomi</taxon>
        <taxon>Actinopterygii</taxon>
        <taxon>Neopterygii</taxon>
        <taxon>Teleostei</taxon>
        <taxon>Neoteleostei</taxon>
        <taxon>Acanthomorphata</taxon>
        <taxon>Zeiogadaria</taxon>
        <taxon>Gadariae</taxon>
        <taxon>Gadiformes</taxon>
        <taxon>Gadoidei</taxon>
        <taxon>Merlucciidae</taxon>
        <taxon>Merluccius</taxon>
    </lineage>
</organism>
<dbReference type="GO" id="GO:0005886">
    <property type="term" value="C:plasma membrane"/>
    <property type="evidence" value="ECO:0007669"/>
    <property type="project" value="TreeGrafter"/>
</dbReference>
<evidence type="ECO:0000259" key="15">
    <source>
        <dbReference type="PROSITE" id="PS50104"/>
    </source>
</evidence>
<reference evidence="16" key="1">
    <citation type="journal article" date="2023" name="Front. Mar. Sci.">
        <title>A new Merluccius polli reference genome to investigate the effects of global change in West African waters.</title>
        <authorList>
            <person name="Mateo J.L."/>
            <person name="Blanco-Fernandez C."/>
            <person name="Garcia-Vazquez E."/>
            <person name="Machado-Schiaffino G."/>
        </authorList>
    </citation>
    <scope>NUCLEOTIDE SEQUENCE</scope>
    <source>
        <strain evidence="16">C29</strain>
        <tissue evidence="16">Fin</tissue>
    </source>
</reference>
<feature type="region of interest" description="Disordered" evidence="14">
    <location>
        <begin position="1036"/>
        <end position="1056"/>
    </location>
</feature>
<evidence type="ECO:0000256" key="2">
    <source>
        <dbReference type="ARBA" id="ARBA00009634"/>
    </source>
</evidence>
<dbReference type="InterPro" id="IPR035897">
    <property type="entry name" value="Toll_tir_struct_dom_sf"/>
</dbReference>
<keyword evidence="6" id="KW-0732">Signal</keyword>
<feature type="compositionally biased region" description="Polar residues" evidence="14">
    <location>
        <begin position="1041"/>
        <end position="1056"/>
    </location>
</feature>
<dbReference type="AlphaFoldDB" id="A0AA47M3B2"/>
<name>A0AA47M3B2_MERPO</name>
<proteinExistence type="inferred from homology"/>
<evidence type="ECO:0000256" key="8">
    <source>
        <dbReference type="ARBA" id="ARBA00022859"/>
    </source>
</evidence>
<dbReference type="FunFam" id="3.40.50.10140:FF:000001">
    <property type="entry name" value="Toll-like receptor 2"/>
    <property type="match status" value="1"/>
</dbReference>
<keyword evidence="10" id="KW-0472">Membrane</keyword>
<dbReference type="GO" id="GO:0038023">
    <property type="term" value="F:signaling receptor activity"/>
    <property type="evidence" value="ECO:0007669"/>
    <property type="project" value="TreeGrafter"/>
</dbReference>
<keyword evidence="3" id="KW-0399">Innate immunity</keyword>
<evidence type="ECO:0000256" key="10">
    <source>
        <dbReference type="ARBA" id="ARBA00023136"/>
    </source>
</evidence>
<keyword evidence="9" id="KW-1133">Transmembrane helix</keyword>
<evidence type="ECO:0000256" key="9">
    <source>
        <dbReference type="ARBA" id="ARBA00022989"/>
    </source>
</evidence>
<dbReference type="GO" id="GO:0002224">
    <property type="term" value="P:toll-like receptor signaling pathway"/>
    <property type="evidence" value="ECO:0007669"/>
    <property type="project" value="TreeGrafter"/>
</dbReference>
<accession>A0AA47M3B2</accession>
<comment type="subcellular location">
    <subcellularLocation>
        <location evidence="1">Membrane</location>
        <topology evidence="1">Single-pass type I membrane protein</topology>
    </subcellularLocation>
</comment>
<evidence type="ECO:0000256" key="6">
    <source>
        <dbReference type="ARBA" id="ARBA00022729"/>
    </source>
</evidence>
<dbReference type="GO" id="GO:0006954">
    <property type="term" value="P:inflammatory response"/>
    <property type="evidence" value="ECO:0007669"/>
    <property type="project" value="UniProtKB-KW"/>
</dbReference>
<evidence type="ECO:0000256" key="13">
    <source>
        <dbReference type="ARBA" id="ARBA00023198"/>
    </source>
</evidence>
<keyword evidence="12" id="KW-0325">Glycoprotein</keyword>
<evidence type="ECO:0000256" key="14">
    <source>
        <dbReference type="SAM" id="MobiDB-lite"/>
    </source>
</evidence>
<comment type="similarity">
    <text evidence="2">Belongs to the Toll-like receptor family.</text>
</comment>
<comment type="caution">
    <text evidence="16">The sequence shown here is derived from an EMBL/GenBank/DDBJ whole genome shotgun (WGS) entry which is preliminary data.</text>
</comment>
<dbReference type="EMBL" id="JAOPHQ010006080">
    <property type="protein sequence ID" value="KAK0132855.1"/>
    <property type="molecule type" value="Genomic_DNA"/>
</dbReference>
<dbReference type="PROSITE" id="PS50104">
    <property type="entry name" value="TIR"/>
    <property type="match status" value="1"/>
</dbReference>
<dbReference type="Pfam" id="PF13855">
    <property type="entry name" value="LRR_8"/>
    <property type="match status" value="1"/>
</dbReference>
<evidence type="ECO:0000256" key="11">
    <source>
        <dbReference type="ARBA" id="ARBA00023170"/>
    </source>
</evidence>
<dbReference type="PANTHER" id="PTHR24365">
    <property type="entry name" value="TOLL-LIKE RECEPTOR"/>
    <property type="match status" value="1"/>
</dbReference>
<keyword evidence="7" id="KW-0677">Repeat</keyword>
<feature type="domain" description="TIR" evidence="15">
    <location>
        <begin position="879"/>
        <end position="1023"/>
    </location>
</feature>
<keyword evidence="5" id="KW-0812">Transmembrane</keyword>
<evidence type="ECO:0000256" key="7">
    <source>
        <dbReference type="ARBA" id="ARBA00022737"/>
    </source>
</evidence>
<keyword evidence="4" id="KW-0433">Leucine-rich repeat</keyword>
<dbReference type="SMART" id="SM00369">
    <property type="entry name" value="LRR_TYP"/>
    <property type="match status" value="5"/>
</dbReference>
<sequence length="1056" mass="117859">MHCEPVLHLFAKRTETKGSIFLKQPHQGLILPSSVPPLQLLGQIPVKERHDGLDLPLHQPLDKAVVVLHSDSVGLPPGISVGEKSWPGERERVCRHTQVRQRLNVVLPAGVAVTRHVCILPSIGGVSVVIPDGGAFPIPVPGPLGLKGGCPGGPEEPWRECVMQERLSMGAGVHAGLLPQPPAPTLGAGYCVRAPHHQDKKEPDAPNTAFCQKALKANFSHVRYAKEKGNQAMRSVVAMLWALALLVGLKQSSSTAIISIDLSSKNLSVVPGDLPSSAEYVDLSLNHIRLLRSGDFENTTRLRFLNLSGNGLEKIDQLVFSRTPLLEDMDLSHNSLQNLSHQPYLFNMRNLRGLNLAFNMFFNMRLGEEFRTLATLQRLAIGGNNIQLDDFKSITGVKLQTLTLCLEIGTTYVAGSLDHVRAKRLQIVLSKGKILGTLYGLLGDALLLFHELELTGLTGGYNNIVKQLIKGEIHTSHFHLTDILIQWHDLTDFVNAVLQANIPQLTITDMALLKLPFNDTYVSNTSAVKSITLRRAMVKSFFFSQTAVYNFFINMPVVSMAVLETPIIHMTCPMSQSPLRQLDFSNCAMADTIFSRVEGEHILECETFGQLNQLFLRGNNLKDFQVLSTRVQYMTSLEYLDLSLNYLTHDSQAECAWPPSLIHVNLSSNRLTHSVFSCLPRGTKVLDLQNNQVSVVPQGPFLRLDSLAILDLSSNRLRDLPVCGGFPTLTTLLLNDNSLHAPSVTNLNSCPKLEFLDVSHNPYICTCELRSFRSLGTKSQQKNGQTRIHLLSWPVGYRCSYPEALRNSTLKDFWIPEVSCNVGLLAVTILGPTFIIIIAVTTCCHRLDIPWYLSMIWQWAMVKYRAKTNNDQLQDMLGVEFHAFVSYSQQDAEWVNDSLLPNLQGPAGGGLHICHHEESFLPGKTIIENIMHCVEKSWRCVFVLSSHFVKSDWCNYELYFASQQHLSWGSDRVVLLLLEPVPQYLIPSKFHQLKLLMSKHTYLEWPQEKAKHRLFWSNLRAALQIDLRNAPPARPLDVDDVTTSTPSCQRSTATAY</sequence>
<keyword evidence="13" id="KW-0395">Inflammatory response</keyword>
<dbReference type="InterPro" id="IPR032675">
    <property type="entry name" value="LRR_dom_sf"/>
</dbReference>
<dbReference type="Pfam" id="PF01582">
    <property type="entry name" value="TIR"/>
    <property type="match status" value="1"/>
</dbReference>
<dbReference type="InterPro" id="IPR001611">
    <property type="entry name" value="Leu-rich_rpt"/>
</dbReference>
<gene>
    <name evidence="16" type="primary">TLR6</name>
    <name evidence="16" type="ORF">N1851_032036</name>
</gene>
<dbReference type="SUPFAM" id="SSF52058">
    <property type="entry name" value="L domain-like"/>
    <property type="match status" value="1"/>
</dbReference>
<evidence type="ECO:0000256" key="1">
    <source>
        <dbReference type="ARBA" id="ARBA00004479"/>
    </source>
</evidence>
<keyword evidence="8" id="KW-0391">Immunity</keyword>
<dbReference type="PANTHER" id="PTHR24365:SF422">
    <property type="entry name" value="TOLL-LIKE RECEPTOR 6"/>
    <property type="match status" value="1"/>
</dbReference>
<dbReference type="InterPro" id="IPR003591">
    <property type="entry name" value="Leu-rich_rpt_typical-subtyp"/>
</dbReference>
<dbReference type="InterPro" id="IPR000157">
    <property type="entry name" value="TIR_dom"/>
</dbReference>
<evidence type="ECO:0000256" key="12">
    <source>
        <dbReference type="ARBA" id="ARBA00023180"/>
    </source>
</evidence>
<evidence type="ECO:0000256" key="4">
    <source>
        <dbReference type="ARBA" id="ARBA00022614"/>
    </source>
</evidence>
<dbReference type="PROSITE" id="PS51450">
    <property type="entry name" value="LRR"/>
    <property type="match status" value="2"/>
</dbReference>